<sequence length="251" mass="29105">KESINFRNHVNKLPVASYPNKLSEYVAGCADKKGICYRFATHYDDNYFSYLSSNEDSALRILQQLQGILNTWTNSKAVKQVSVGDIRRLVCPEQKFDDLIEVRQRLNLDEFEKKVLNANFSIQHADLHGLNILVSKELNPILIDYGDIKYAPSVLDIVTLELSQYFHPAHREHTIPDIDLINNWFNGETFVSLNKFPRVAEFLRQWKSENCFMEREYVATVYSYALRQLSYEGTNKEIAIRLIEVSIAAFK</sequence>
<dbReference type="InterPro" id="IPR011009">
    <property type="entry name" value="Kinase-like_dom_sf"/>
</dbReference>
<proteinExistence type="predicted"/>
<gene>
    <name evidence="1" type="ORF">Q3O60_17470</name>
</gene>
<dbReference type="Gene3D" id="1.10.510.10">
    <property type="entry name" value="Transferase(Phosphotransferase) domain 1"/>
    <property type="match status" value="1"/>
</dbReference>
<dbReference type="Proteomes" id="UP001231616">
    <property type="component" value="Unassembled WGS sequence"/>
</dbReference>
<accession>A0ABT9H3V0</accession>
<evidence type="ECO:0000313" key="2">
    <source>
        <dbReference type="Proteomes" id="UP001231616"/>
    </source>
</evidence>
<dbReference type="EMBL" id="JAUZVZ010000048">
    <property type="protein sequence ID" value="MDP4537973.1"/>
    <property type="molecule type" value="Genomic_DNA"/>
</dbReference>
<organism evidence="1 2">
    <name type="scientific">Alkalimonas collagenimarina</name>
    <dbReference type="NCBI Taxonomy" id="400390"/>
    <lineage>
        <taxon>Bacteria</taxon>
        <taxon>Pseudomonadati</taxon>
        <taxon>Pseudomonadota</taxon>
        <taxon>Gammaproteobacteria</taxon>
        <taxon>Alkalimonas</taxon>
    </lineage>
</organism>
<comment type="caution">
    <text evidence="1">The sequence shown here is derived from an EMBL/GenBank/DDBJ whole genome shotgun (WGS) entry which is preliminary data.</text>
</comment>
<evidence type="ECO:0008006" key="3">
    <source>
        <dbReference type="Google" id="ProtNLM"/>
    </source>
</evidence>
<reference evidence="1 2" key="1">
    <citation type="submission" date="2023-08" db="EMBL/GenBank/DDBJ databases">
        <authorList>
            <person name="Joshi A."/>
            <person name="Thite S."/>
        </authorList>
    </citation>
    <scope>NUCLEOTIDE SEQUENCE [LARGE SCALE GENOMIC DNA]</scope>
    <source>
        <strain evidence="1 2">AC40</strain>
    </source>
</reference>
<name>A0ABT9H3V0_9GAMM</name>
<evidence type="ECO:0000313" key="1">
    <source>
        <dbReference type="EMBL" id="MDP4537973.1"/>
    </source>
</evidence>
<dbReference type="SUPFAM" id="SSF56112">
    <property type="entry name" value="Protein kinase-like (PK-like)"/>
    <property type="match status" value="1"/>
</dbReference>
<keyword evidence="2" id="KW-1185">Reference proteome</keyword>
<protein>
    <recommendedName>
        <fullName evidence="3">Aminoglycoside phosphotransferase domain-containing protein</fullName>
    </recommendedName>
</protein>
<feature type="non-terminal residue" evidence="1">
    <location>
        <position position="1"/>
    </location>
</feature>